<dbReference type="InterPro" id="IPR023166">
    <property type="entry name" value="BaiN-like_dom_sf"/>
</dbReference>
<keyword evidence="3" id="KW-0274">FAD</keyword>
<dbReference type="PRINTS" id="PR00411">
    <property type="entry name" value="PNDRDTASEI"/>
</dbReference>
<keyword evidence="2" id="KW-0285">Flavoprotein</keyword>
<dbReference type="PANTHER" id="PTHR42887">
    <property type="entry name" value="OS12G0638800 PROTEIN"/>
    <property type="match status" value="1"/>
</dbReference>
<evidence type="ECO:0000313" key="7">
    <source>
        <dbReference type="EMBL" id="MBC5617228.1"/>
    </source>
</evidence>
<dbReference type="InterPro" id="IPR055178">
    <property type="entry name" value="RsdA/BaiN/AoA(So)-like_dom"/>
</dbReference>
<evidence type="ECO:0000256" key="4">
    <source>
        <dbReference type="SAM" id="Phobius"/>
    </source>
</evidence>
<keyword evidence="4" id="KW-1133">Transmembrane helix</keyword>
<evidence type="ECO:0000313" key="8">
    <source>
        <dbReference type="Proteomes" id="UP000636891"/>
    </source>
</evidence>
<dbReference type="InterPro" id="IPR004792">
    <property type="entry name" value="BaiN-like"/>
</dbReference>
<feature type="transmembrane region" description="Helical" evidence="4">
    <location>
        <begin position="12"/>
        <end position="37"/>
    </location>
</feature>
<dbReference type="PANTHER" id="PTHR42887:SF2">
    <property type="entry name" value="OS12G0638800 PROTEIN"/>
    <property type="match status" value="1"/>
</dbReference>
<evidence type="ECO:0000256" key="1">
    <source>
        <dbReference type="ARBA" id="ARBA00001974"/>
    </source>
</evidence>
<gene>
    <name evidence="7" type="ORF">H8S08_09410</name>
</gene>
<dbReference type="Pfam" id="PF22780">
    <property type="entry name" value="HI0933_like_1st"/>
    <property type="match status" value="1"/>
</dbReference>
<accession>A0ABR7CNJ0</accession>
<dbReference type="InterPro" id="IPR036188">
    <property type="entry name" value="FAD/NAD-bd_sf"/>
</dbReference>
<comment type="caution">
    <text evidence="7">The sequence shown here is derived from an EMBL/GenBank/DDBJ whole genome shotgun (WGS) entry which is preliminary data.</text>
</comment>
<dbReference type="EMBL" id="JACOOK010000005">
    <property type="protein sequence ID" value="MBC5617228.1"/>
    <property type="molecule type" value="Genomic_DNA"/>
</dbReference>
<keyword evidence="4" id="KW-0472">Membrane</keyword>
<dbReference type="Pfam" id="PF03486">
    <property type="entry name" value="HI0933_like"/>
    <property type="match status" value="1"/>
</dbReference>
<sequence>MENFTELRNFDLIIAGGGAAGIMAAGIAAQAGFSVLVCEKMEKPQRKVRITGKGRCNLTNMRRPEEFLQKVRSSSDFFAPALARFGNRETVSFFERIGVPLTIERGERVFPASGRAWDIADAHVRWSREQGAQIVCHTRVTEVHTAGGRVSGVTLSTARNDSERVTASCVLLATGGASYPATGSTGDGYLLAHRLGHAIVEIRPSLTPLETSLPFAESLKGLRLKNISARLAIDDRYVQQEFGELEFTPFVSGPVTLRMSRQAVDALIDGQRVAVDLDLKPALNPTQLRERIARETETLGPQALLSSLLRKLLPAQLIRPFAASLQIPERLPLNAVKAPELDKIVGQLKLFRLPISDYRPFEEAIVTAGGVSTAEVDPQTMQSRLVKGLYFAGELLDIDADTGGYNLQIAYSTGHLAGQMLGNK</sequence>
<proteinExistence type="predicted"/>
<evidence type="ECO:0000259" key="5">
    <source>
        <dbReference type="Pfam" id="PF03486"/>
    </source>
</evidence>
<dbReference type="Proteomes" id="UP000636891">
    <property type="component" value="Unassembled WGS sequence"/>
</dbReference>
<dbReference type="NCBIfam" id="TIGR00275">
    <property type="entry name" value="aminoacetone oxidase family FAD-binding enzyme"/>
    <property type="match status" value="1"/>
</dbReference>
<reference evidence="7 8" key="1">
    <citation type="submission" date="2020-08" db="EMBL/GenBank/DDBJ databases">
        <title>Genome public.</title>
        <authorList>
            <person name="Liu C."/>
            <person name="Sun Q."/>
        </authorList>
    </citation>
    <scope>NUCLEOTIDE SEQUENCE [LARGE SCALE GENOMIC DNA]</scope>
    <source>
        <strain evidence="7 8">New-7</strain>
    </source>
</reference>
<evidence type="ECO:0000256" key="2">
    <source>
        <dbReference type="ARBA" id="ARBA00022630"/>
    </source>
</evidence>
<keyword evidence="8" id="KW-1185">Reference proteome</keyword>
<feature type="domain" description="RsdA/BaiN/AoA(So)-like insert" evidence="6">
    <location>
        <begin position="203"/>
        <end position="366"/>
    </location>
</feature>
<dbReference type="Gene3D" id="2.40.30.10">
    <property type="entry name" value="Translation factors"/>
    <property type="match status" value="1"/>
</dbReference>
<organism evidence="7 8">
    <name type="scientific">Alistipes hominis</name>
    <dbReference type="NCBI Taxonomy" id="2763015"/>
    <lineage>
        <taxon>Bacteria</taxon>
        <taxon>Pseudomonadati</taxon>
        <taxon>Bacteroidota</taxon>
        <taxon>Bacteroidia</taxon>
        <taxon>Bacteroidales</taxon>
        <taxon>Rikenellaceae</taxon>
        <taxon>Alistipes</taxon>
    </lineage>
</organism>
<protein>
    <submittedName>
        <fullName evidence="7">NAD(P)/FAD-dependent oxidoreductase</fullName>
    </submittedName>
</protein>
<dbReference type="SUPFAM" id="SSF160996">
    <property type="entry name" value="HI0933 insert domain-like"/>
    <property type="match status" value="1"/>
</dbReference>
<keyword evidence="4" id="KW-0812">Transmembrane</keyword>
<name>A0ABR7CNJ0_9BACT</name>
<dbReference type="Gene3D" id="1.10.8.260">
    <property type="entry name" value="HI0933 insert domain-like"/>
    <property type="match status" value="1"/>
</dbReference>
<evidence type="ECO:0000256" key="3">
    <source>
        <dbReference type="ARBA" id="ARBA00022827"/>
    </source>
</evidence>
<feature type="domain" description="RsdA/BaiN/AoA(So)-like Rossmann fold-like" evidence="5">
    <location>
        <begin position="11"/>
        <end position="419"/>
    </location>
</feature>
<evidence type="ECO:0000259" key="6">
    <source>
        <dbReference type="Pfam" id="PF22780"/>
    </source>
</evidence>
<dbReference type="Gene3D" id="3.50.50.60">
    <property type="entry name" value="FAD/NAD(P)-binding domain"/>
    <property type="match status" value="1"/>
</dbReference>
<comment type="cofactor">
    <cofactor evidence="1">
        <name>FAD</name>
        <dbReference type="ChEBI" id="CHEBI:57692"/>
    </cofactor>
</comment>
<dbReference type="InterPro" id="IPR057661">
    <property type="entry name" value="RsdA/BaiN/AoA(So)_Rossmann"/>
</dbReference>
<dbReference type="SUPFAM" id="SSF51905">
    <property type="entry name" value="FAD/NAD(P)-binding domain"/>
    <property type="match status" value="1"/>
</dbReference>
<dbReference type="RefSeq" id="WP_118656926.1">
    <property type="nucleotide sequence ID" value="NZ_JACOOK010000005.1"/>
</dbReference>